<dbReference type="FunCoup" id="A0A152A1Q8">
    <property type="interactions" value="738"/>
</dbReference>
<keyword evidence="3" id="KW-1185">Reference proteome</keyword>
<dbReference type="OrthoDB" id="16716at2759"/>
<feature type="compositionally biased region" description="Basic and acidic residues" evidence="1">
    <location>
        <begin position="1544"/>
        <end position="1553"/>
    </location>
</feature>
<proteinExistence type="predicted"/>
<dbReference type="Proteomes" id="UP000076078">
    <property type="component" value="Unassembled WGS sequence"/>
</dbReference>
<evidence type="ECO:0000313" key="3">
    <source>
        <dbReference type="Proteomes" id="UP000076078"/>
    </source>
</evidence>
<dbReference type="OMA" id="NCSYYLE"/>
<accession>A0A152A1Q8</accession>
<comment type="caution">
    <text evidence="2">The sequence shown here is derived from an EMBL/GenBank/DDBJ whole genome shotgun (WGS) entry which is preliminary data.</text>
</comment>
<name>A0A152A1Q8_TIELA</name>
<feature type="region of interest" description="Disordered" evidence="1">
    <location>
        <begin position="1544"/>
        <end position="1564"/>
    </location>
</feature>
<organism evidence="2 3">
    <name type="scientific">Tieghemostelium lacteum</name>
    <name type="common">Slime mold</name>
    <name type="synonym">Dictyostelium lacteum</name>
    <dbReference type="NCBI Taxonomy" id="361077"/>
    <lineage>
        <taxon>Eukaryota</taxon>
        <taxon>Amoebozoa</taxon>
        <taxon>Evosea</taxon>
        <taxon>Eumycetozoa</taxon>
        <taxon>Dictyostelia</taxon>
        <taxon>Dictyosteliales</taxon>
        <taxon>Raperosteliaceae</taxon>
        <taxon>Tieghemostelium</taxon>
    </lineage>
</organism>
<dbReference type="STRING" id="361077.A0A152A1Q8"/>
<protein>
    <submittedName>
        <fullName evidence="2">Uncharacterized protein</fullName>
    </submittedName>
</protein>
<reference evidence="2 3" key="1">
    <citation type="submission" date="2015-12" db="EMBL/GenBank/DDBJ databases">
        <title>Dictyostelia acquired genes for synthesis and detection of signals that induce cell-type specialization by lateral gene transfer from prokaryotes.</title>
        <authorList>
            <person name="Gloeckner G."/>
            <person name="Schaap P."/>
        </authorList>
    </citation>
    <scope>NUCLEOTIDE SEQUENCE [LARGE SCALE GENOMIC DNA]</scope>
    <source>
        <strain evidence="2 3">TK</strain>
    </source>
</reference>
<evidence type="ECO:0000313" key="2">
    <source>
        <dbReference type="EMBL" id="KYR00178.1"/>
    </source>
</evidence>
<sequence length="1564" mass="178365">MSPTSLPIPDFQDGPQNILRDEILGIIEKIKIAYDKSIVGVVSHVPIYFNFGSITNYGASERATVLRAVKTNVAAIIKQFEVSFDKMDNLNKSNVNNYLLRVVVNNTPGKASTSKKCMFYPDGTVEITTVFEDGLNCQYYLEKKIMACLNEFRPAAGSQVSQKVESFVPVATPTTPPPETVVQTPQTPSASNIDLSVPYYPNPQWENFKTEAIAACKPLRFEAVLPGPPFDVPVNIDWQSVPLSGADFSVVLKSMKTNIPSILKQVIPGIQKVDEFRKAIIRDFLVSIVFQNIAGKASTSKRCFLSAEGSLMIIVPFEDNLNCSYYFEKKITSGLNEFQPPQGVSAPPKINVVPVQPVQPVVQQPVVQQPPQQVFAPQYGTGSLPTAQPQQPQPVYVQPVVQHQPVYVQPVVQQPVYQQPPQPQYQPQYTSYVQPKPVEVVKPVEVPKVREPPKEKGRPEMEERPNVEDPAGVFLVREIDYIISQMKVLDEKDQYFGVPLYLDWKSIMVYPSAVKQSTVLRNVNLVLYRLLRDVLNAIKLSCTDYINKDNIVEYLRSVTIQHMQGSSPSLKKVVYEDGHLTVQTTFEDFGNCALYFDSKVIQAFQSKPSQPAPKKPEPLQLVKEELPIRLMAHQALKNPKTGCVYTPTCPVEMDWSFLTVKGNESLGVEHNLIASTNPLLTDFFLAMLSFDQKDVDILCKEITKITFCQAPPGKTIFDKRGVVMNDAGNLIITTTFEDKMEGVKTFKEKYICIMKSRLSKVIIRDTLVPEIKKMIDTAVKVNYKPNYLDNIPVNEFQSYSSVVQFDWQLVDKEPVEQQVKFYSDIVINMQQNKTFTTLLDKSIRDICSYDVGKNAFLPCKTFILRNIIKFKEEQLKFVGGTTWEFYVSFHDPAHYQINKNSLTKDFKEKLVVAFPCAIQDTFPVIDEYVEELQSATGKKVPIVMKYDSWRKFQRFAEDPFSYLTINQIACKTIFKGLDCISSLTKDIIVKKEYTSKVNTIEITYDTANKVKGAREKDPNAIATLNNGVLAFTLNFEDGPRDRMQSWDYQLEYVLGTRQLKIQRSIQNAKQDLERTSKNLSNLIGKPVTIDVDYTTFINNFKFLYALEEPTYTKVIQSFYSLVEAGWLNSQESAELLSYETLKKSIQTQLNKVTFKVNCDSAQRENYEFQLSSGELTVGLNLNSACTVATMPWRLEVERLFKLRDLRIQEEIAKRVDFNSSKTQILSTLAKQSVTITIDWQSIITNPDFSRNLTDYYVYLHKFAEGITRELAKTSGFGKLCEYPEVLTLVQAAINAIRIQASTSDGMVVDYESGSKTIVCKVGIRNLFKYLQSSADNYEEYGRQIENIIGCRIPCIRAFIKRREPEVVSAVKSRLREAVELDVGFTFDWNSIIEHPSFNRLQDPVPTLKNILLLGPELHPLVQLCRENFKAKEELKTVRNYTIFIDGNSRVNESEFSENKFGVDWAKVGWKTLPAKDHILITVNLDRLTKDKPHNLELELKVEFLVTPDKALDRYQTKMDEIHRQEEADANDRFRRDQRRMDQQMLDASRENNRQLESLNRKFRR</sequence>
<dbReference type="EMBL" id="LODT01000016">
    <property type="protein sequence ID" value="KYR00178.1"/>
    <property type="molecule type" value="Genomic_DNA"/>
</dbReference>
<dbReference type="InParanoid" id="A0A152A1Q8"/>
<gene>
    <name evidence="2" type="ORF">DLAC_03333</name>
</gene>
<evidence type="ECO:0000256" key="1">
    <source>
        <dbReference type="SAM" id="MobiDB-lite"/>
    </source>
</evidence>